<feature type="domain" description="Tc1-like transposase DDE" evidence="2">
    <location>
        <begin position="127"/>
        <end position="186"/>
    </location>
</feature>
<evidence type="ECO:0000259" key="3">
    <source>
        <dbReference type="Pfam" id="PF13592"/>
    </source>
</evidence>
<organism evidence="4 5">
    <name type="scientific">Muricoccus vinaceus</name>
    <dbReference type="NCBI Taxonomy" id="424704"/>
    <lineage>
        <taxon>Bacteria</taxon>
        <taxon>Pseudomonadati</taxon>
        <taxon>Pseudomonadota</taxon>
        <taxon>Alphaproteobacteria</taxon>
        <taxon>Acetobacterales</taxon>
        <taxon>Roseomonadaceae</taxon>
        <taxon>Muricoccus</taxon>
    </lineage>
</organism>
<dbReference type="Proteomes" id="UP001589789">
    <property type="component" value="Unassembled WGS sequence"/>
</dbReference>
<evidence type="ECO:0000259" key="2">
    <source>
        <dbReference type="Pfam" id="PF13358"/>
    </source>
</evidence>
<comment type="caution">
    <text evidence="4">The sequence shown here is derived from an EMBL/GenBank/DDBJ whole genome shotgun (WGS) entry which is preliminary data.</text>
</comment>
<evidence type="ECO:0000256" key="1">
    <source>
        <dbReference type="SAM" id="MobiDB-lite"/>
    </source>
</evidence>
<accession>A0ABV6IQY3</accession>
<feature type="region of interest" description="Disordered" evidence="1">
    <location>
        <begin position="38"/>
        <end position="60"/>
    </location>
</feature>
<dbReference type="Pfam" id="PF13358">
    <property type="entry name" value="DDE_3"/>
    <property type="match status" value="1"/>
</dbReference>
<sequence length="220" mass="24781">METTGLSAWTLGELCREVETRWGVRYDEGHMSKLGRALGLSRQKARPSHPKTDPAAGEAFAKGGLRSELDRIKAEHPGKRLTLWFQDEMRSGQKGRVCHRWFTRGQRPPGLCDQRYTWAHLSSTLAPDEHAAMVVDGAGWHIARDLCIPGNVTLVLMPPCAPEMNPVERVWLFLRERHLSHRLLARYNAFVDALCTASNALTPGRPLPLTSYPYLNQVSF</sequence>
<dbReference type="InterPro" id="IPR038717">
    <property type="entry name" value="Tc1-like_DDE_dom"/>
</dbReference>
<reference evidence="4 5" key="1">
    <citation type="submission" date="2024-09" db="EMBL/GenBank/DDBJ databases">
        <authorList>
            <person name="Sun Q."/>
            <person name="Mori K."/>
        </authorList>
    </citation>
    <scope>NUCLEOTIDE SEQUENCE [LARGE SCALE GENOMIC DNA]</scope>
    <source>
        <strain evidence="4 5">CCM 7468</strain>
    </source>
</reference>
<dbReference type="InterPro" id="IPR025959">
    <property type="entry name" value="Winged_HTH_dom"/>
</dbReference>
<proteinExistence type="predicted"/>
<feature type="domain" description="Winged helix-turn helix" evidence="3">
    <location>
        <begin position="8"/>
        <end position="62"/>
    </location>
</feature>
<dbReference type="EMBL" id="JBHLVZ010000022">
    <property type="protein sequence ID" value="MFC0386011.1"/>
    <property type="molecule type" value="Genomic_DNA"/>
</dbReference>
<dbReference type="RefSeq" id="WP_377050155.1">
    <property type="nucleotide sequence ID" value="NZ_JBHLVZ010000022.1"/>
</dbReference>
<name>A0ABV6IQY3_9PROT</name>
<gene>
    <name evidence="4" type="ORF">ACFFIC_10705</name>
</gene>
<protein>
    <submittedName>
        <fullName evidence="4">Winged helix-turn-helix domain-containing protein</fullName>
    </submittedName>
</protein>
<keyword evidence="5" id="KW-1185">Reference proteome</keyword>
<evidence type="ECO:0000313" key="4">
    <source>
        <dbReference type="EMBL" id="MFC0386011.1"/>
    </source>
</evidence>
<evidence type="ECO:0000313" key="5">
    <source>
        <dbReference type="Proteomes" id="UP001589789"/>
    </source>
</evidence>
<dbReference type="Pfam" id="PF13592">
    <property type="entry name" value="HTH_33"/>
    <property type="match status" value="1"/>
</dbReference>